<name>A0A2Z6LXZ8_TRISU</name>
<gene>
    <name evidence="1" type="ORF">TSUD_356140</name>
</gene>
<dbReference type="Proteomes" id="UP000242715">
    <property type="component" value="Unassembled WGS sequence"/>
</dbReference>
<dbReference type="AlphaFoldDB" id="A0A2Z6LXZ8"/>
<accession>A0A2Z6LXZ8</accession>
<dbReference type="EMBL" id="DF973296">
    <property type="protein sequence ID" value="GAU24784.1"/>
    <property type="molecule type" value="Genomic_DNA"/>
</dbReference>
<evidence type="ECO:0000313" key="1">
    <source>
        <dbReference type="EMBL" id="GAU24784.1"/>
    </source>
</evidence>
<keyword evidence="2" id="KW-1185">Reference proteome</keyword>
<organism evidence="1 2">
    <name type="scientific">Trifolium subterraneum</name>
    <name type="common">Subterranean clover</name>
    <dbReference type="NCBI Taxonomy" id="3900"/>
    <lineage>
        <taxon>Eukaryota</taxon>
        <taxon>Viridiplantae</taxon>
        <taxon>Streptophyta</taxon>
        <taxon>Embryophyta</taxon>
        <taxon>Tracheophyta</taxon>
        <taxon>Spermatophyta</taxon>
        <taxon>Magnoliopsida</taxon>
        <taxon>eudicotyledons</taxon>
        <taxon>Gunneridae</taxon>
        <taxon>Pentapetalae</taxon>
        <taxon>rosids</taxon>
        <taxon>fabids</taxon>
        <taxon>Fabales</taxon>
        <taxon>Fabaceae</taxon>
        <taxon>Papilionoideae</taxon>
        <taxon>50 kb inversion clade</taxon>
        <taxon>NPAAA clade</taxon>
        <taxon>Hologalegina</taxon>
        <taxon>IRL clade</taxon>
        <taxon>Trifolieae</taxon>
        <taxon>Trifolium</taxon>
    </lineage>
</organism>
<protein>
    <submittedName>
        <fullName evidence="1">Uncharacterized protein</fullName>
    </submittedName>
</protein>
<sequence>MTFDVAPLTTAKKRFVCQGVELIVQGVVQIEIRHWNWVKPEYSRLSAGQEFVFGQYQLKVPE</sequence>
<evidence type="ECO:0000313" key="2">
    <source>
        <dbReference type="Proteomes" id="UP000242715"/>
    </source>
</evidence>
<reference evidence="2" key="1">
    <citation type="journal article" date="2017" name="Front. Plant Sci.">
        <title>Climate Clever Clovers: New Paradigm to Reduce the Environmental Footprint of Ruminants by Breeding Low Methanogenic Forages Utilizing Haplotype Variation.</title>
        <authorList>
            <person name="Kaur P."/>
            <person name="Appels R."/>
            <person name="Bayer P.E."/>
            <person name="Keeble-Gagnere G."/>
            <person name="Wang J."/>
            <person name="Hirakawa H."/>
            <person name="Shirasawa K."/>
            <person name="Vercoe P."/>
            <person name="Stefanova K."/>
            <person name="Durmic Z."/>
            <person name="Nichols P."/>
            <person name="Revell C."/>
            <person name="Isobe S.N."/>
            <person name="Edwards D."/>
            <person name="Erskine W."/>
        </authorList>
    </citation>
    <scope>NUCLEOTIDE SEQUENCE [LARGE SCALE GENOMIC DNA]</scope>
    <source>
        <strain evidence="2">cv. Daliak</strain>
    </source>
</reference>
<proteinExistence type="predicted"/>